<comment type="similarity">
    <text evidence="1">Belongs to the HAD-like hydrolase superfamily. S-2-haloalkanoic acid dehalogenase family.</text>
</comment>
<dbReference type="SFLD" id="SFLDS00003">
    <property type="entry name" value="Haloacid_Dehalogenase"/>
    <property type="match status" value="1"/>
</dbReference>
<dbReference type="SFLD" id="SFLDG01129">
    <property type="entry name" value="C1.5:_HAD__Beta-PGM__Phosphata"/>
    <property type="match status" value="1"/>
</dbReference>
<dbReference type="EMBL" id="CAACVR010000006">
    <property type="protein sequence ID" value="VEU20649.1"/>
    <property type="molecule type" value="Genomic_DNA"/>
</dbReference>
<dbReference type="PANTHER" id="PTHR43316">
    <property type="entry name" value="HYDROLASE, HALOACID DELAHOGENASE-RELATED"/>
    <property type="match status" value="1"/>
</dbReference>
<dbReference type="PRINTS" id="PR00413">
    <property type="entry name" value="HADHALOGNASE"/>
</dbReference>
<reference evidence="3 4" key="1">
    <citation type="submission" date="2018-12" db="EMBL/GenBank/DDBJ databases">
        <authorList>
            <person name="Tiukova I."/>
            <person name="Dainat J."/>
        </authorList>
    </citation>
    <scope>NUCLEOTIDE SEQUENCE [LARGE SCALE GENOMIC DNA]</scope>
</reference>
<dbReference type="GO" id="GO:0016791">
    <property type="term" value="F:phosphatase activity"/>
    <property type="evidence" value="ECO:0007669"/>
    <property type="project" value="UniProtKB-ARBA"/>
</dbReference>
<dbReference type="NCBIfam" id="TIGR01428">
    <property type="entry name" value="HAD_type_II"/>
    <property type="match status" value="1"/>
</dbReference>
<dbReference type="Gene3D" id="1.10.150.240">
    <property type="entry name" value="Putative phosphatase, domain 2"/>
    <property type="match status" value="1"/>
</dbReference>
<proteinExistence type="inferred from homology"/>
<evidence type="ECO:0000313" key="3">
    <source>
        <dbReference type="EMBL" id="VEU20649.1"/>
    </source>
</evidence>
<dbReference type="Pfam" id="PF00702">
    <property type="entry name" value="Hydrolase"/>
    <property type="match status" value="1"/>
</dbReference>
<dbReference type="GO" id="GO:0019120">
    <property type="term" value="F:hydrolase activity, acting on acid halide bonds, in C-halide compounds"/>
    <property type="evidence" value="ECO:0007669"/>
    <property type="project" value="InterPro"/>
</dbReference>
<sequence>MSLQNPPKVLFFDVFGTVVNWRSSIHRALAQGLDAALHDPERDLSPELRARAASLTEHDLHSFASEWRQSYKEFTRGYKPAEHGGQFVSVDQHHLDSLLGLLHKWNLDGLYTEAEIKKLSLSWHYLVPWSDSSEGLSLLNQRFETSTLSNGNASLLADLCKFGPLPFKHVTSAEEFGAYKPSPVVYDSAARKLGFKPSECALVAAHLNDLQAAKARGFQAIYVERPQEEDWTAEQVATAKQNGSVDLWVGLEEDGFRTVAKRSGIQTSGSKARD</sequence>
<dbReference type="PANTHER" id="PTHR43316:SF3">
    <property type="entry name" value="HALOACID DEHALOGENASE, TYPE II (AFU_ORTHOLOGUE AFUA_2G07750)-RELATED"/>
    <property type="match status" value="1"/>
</dbReference>
<evidence type="ECO:0000256" key="2">
    <source>
        <dbReference type="ARBA" id="ARBA00022801"/>
    </source>
</evidence>
<evidence type="ECO:0000256" key="1">
    <source>
        <dbReference type="ARBA" id="ARBA00008106"/>
    </source>
</evidence>
<dbReference type="STRING" id="13370.A0A448YI94"/>
<dbReference type="OrthoDB" id="40579at2759"/>
<keyword evidence="4" id="KW-1185">Reference proteome</keyword>
<dbReference type="InterPro" id="IPR036412">
    <property type="entry name" value="HAD-like_sf"/>
</dbReference>
<accession>A0A448YI94</accession>
<dbReference type="InterPro" id="IPR006328">
    <property type="entry name" value="2-HAD"/>
</dbReference>
<dbReference type="InterPro" id="IPR023198">
    <property type="entry name" value="PGP-like_dom2"/>
</dbReference>
<gene>
    <name evidence="3" type="ORF">BRENAR_LOCUS1384</name>
</gene>
<dbReference type="Gene3D" id="3.40.50.1000">
    <property type="entry name" value="HAD superfamily/HAD-like"/>
    <property type="match status" value="1"/>
</dbReference>
<dbReference type="InterPro" id="IPR023214">
    <property type="entry name" value="HAD_sf"/>
</dbReference>
<dbReference type="AlphaFoldDB" id="A0A448YI94"/>
<dbReference type="NCBIfam" id="TIGR01493">
    <property type="entry name" value="HAD-SF-IA-v2"/>
    <property type="match status" value="1"/>
</dbReference>
<keyword evidence="2" id="KW-0378">Hydrolase</keyword>
<evidence type="ECO:0000313" key="4">
    <source>
        <dbReference type="Proteomes" id="UP000290900"/>
    </source>
</evidence>
<name>A0A448YI94_BRENA</name>
<dbReference type="SUPFAM" id="SSF56784">
    <property type="entry name" value="HAD-like"/>
    <property type="match status" value="1"/>
</dbReference>
<dbReference type="InterPro" id="IPR006439">
    <property type="entry name" value="HAD-SF_hydro_IA"/>
</dbReference>
<dbReference type="InParanoid" id="A0A448YI94"/>
<protein>
    <submittedName>
        <fullName evidence="3">DEKNAAC101610</fullName>
    </submittedName>
</protein>
<organism evidence="3 4">
    <name type="scientific">Brettanomyces naardenensis</name>
    <name type="common">Yeast</name>
    <dbReference type="NCBI Taxonomy" id="13370"/>
    <lineage>
        <taxon>Eukaryota</taxon>
        <taxon>Fungi</taxon>
        <taxon>Dikarya</taxon>
        <taxon>Ascomycota</taxon>
        <taxon>Saccharomycotina</taxon>
        <taxon>Pichiomycetes</taxon>
        <taxon>Pichiales</taxon>
        <taxon>Pichiaceae</taxon>
        <taxon>Brettanomyces</taxon>
    </lineage>
</organism>
<dbReference type="Proteomes" id="UP000290900">
    <property type="component" value="Unassembled WGS sequence"/>
</dbReference>
<dbReference type="InterPro" id="IPR051540">
    <property type="entry name" value="S-2-haloacid_dehalogenase"/>
</dbReference>